<evidence type="ECO:0000256" key="1">
    <source>
        <dbReference type="SAM" id="SignalP"/>
    </source>
</evidence>
<feature type="chain" id="PRO_5044772523" description="Secreted protein" evidence="1">
    <location>
        <begin position="22"/>
        <end position="80"/>
    </location>
</feature>
<evidence type="ECO:0000313" key="2">
    <source>
        <dbReference type="EMBL" id="KAL2651177.1"/>
    </source>
</evidence>
<dbReference type="EMBL" id="JBHFFA010000001">
    <property type="protein sequence ID" value="KAL2651177.1"/>
    <property type="molecule type" value="Genomic_DNA"/>
</dbReference>
<dbReference type="AlphaFoldDB" id="A0ABD1ZIL9"/>
<proteinExistence type="predicted"/>
<comment type="caution">
    <text evidence="2">The sequence shown here is derived from an EMBL/GenBank/DDBJ whole genome shotgun (WGS) entry which is preliminary data.</text>
</comment>
<protein>
    <recommendedName>
        <fullName evidence="4">Secreted protein</fullName>
    </recommendedName>
</protein>
<keyword evidence="1" id="KW-0732">Signal</keyword>
<reference evidence="2 3" key="1">
    <citation type="submission" date="2024-09" db="EMBL/GenBank/DDBJ databases">
        <title>Chromosome-scale assembly of Riccia fluitans.</title>
        <authorList>
            <person name="Paukszto L."/>
            <person name="Sawicki J."/>
            <person name="Karawczyk K."/>
            <person name="Piernik-Szablinska J."/>
            <person name="Szczecinska M."/>
            <person name="Mazdziarz M."/>
        </authorList>
    </citation>
    <scope>NUCLEOTIDE SEQUENCE [LARGE SCALE GENOMIC DNA]</scope>
    <source>
        <strain evidence="2">Rf_01</strain>
        <tissue evidence="2">Aerial parts of the thallus</tissue>
    </source>
</reference>
<evidence type="ECO:0008006" key="4">
    <source>
        <dbReference type="Google" id="ProtNLM"/>
    </source>
</evidence>
<name>A0ABD1ZIL9_9MARC</name>
<feature type="signal peptide" evidence="1">
    <location>
        <begin position="1"/>
        <end position="21"/>
    </location>
</feature>
<keyword evidence="3" id="KW-1185">Reference proteome</keyword>
<accession>A0ABD1ZIL9</accession>
<dbReference type="Proteomes" id="UP001605036">
    <property type="component" value="Unassembled WGS sequence"/>
</dbReference>
<gene>
    <name evidence="2" type="ORF">R1flu_019305</name>
</gene>
<evidence type="ECO:0000313" key="3">
    <source>
        <dbReference type="Proteomes" id="UP001605036"/>
    </source>
</evidence>
<sequence>MIPSQTRKWNLVLVCCMPASGSTMWHQAVRMDNTNSSWISMLSTRSPETIGTRYEISQFWNPLSTAVVLLTRYEGKSRLV</sequence>
<organism evidence="2 3">
    <name type="scientific">Riccia fluitans</name>
    <dbReference type="NCBI Taxonomy" id="41844"/>
    <lineage>
        <taxon>Eukaryota</taxon>
        <taxon>Viridiplantae</taxon>
        <taxon>Streptophyta</taxon>
        <taxon>Embryophyta</taxon>
        <taxon>Marchantiophyta</taxon>
        <taxon>Marchantiopsida</taxon>
        <taxon>Marchantiidae</taxon>
        <taxon>Marchantiales</taxon>
        <taxon>Ricciaceae</taxon>
        <taxon>Riccia</taxon>
    </lineage>
</organism>